<sequence length="466" mass="53807">MALKKPLLNSSELQRTLQHPLLRPRTHLLTVPFFLLSLFLLSASYTTNSPISDNNTIIIPSRFSFSLNNVLAHAPFTSYTVSESSQSNTFSSVTAAERTRGNSTDGDSQDLDSCDIFDGSWIQDDSHETPYHHGSCPFLDDTFNCFKNGRSDYEFLKYRWKPHGCQIPRFDGLKMLHMLRGKRVVFVGDSLNRNMWQSLVCALRASLKDKSRIYEVSGRREFRIQGFFSFKFKDYGCSIDFVKSPFLVQEWRVVHNGGVPQRETLRLDMIQASKSQYYDADIIIFNTGHWWNHDKTKNGRNYFQEGNHVYERLEVSEALRKALKTWAKWVDTTVDSTRTRVFFTGFSASHYRGGQWNSGGKCDGERQPITNESYLSAYPWTMGIVEEVIAEMKTPVFYLNITKMTDYRKDGHPSIYREPGFSDNKGHRMVQDCSHWCLPGIPDSWNELLYSTLLIAYTNFMSSTNY</sequence>
<name>A0A2K3MS06_TRIPR</name>
<comment type="subcellular location">
    <subcellularLocation>
        <location evidence="1">Membrane</location>
        <topology evidence="1">Single-pass membrane protein</topology>
    </subcellularLocation>
</comment>
<evidence type="ECO:0000256" key="1">
    <source>
        <dbReference type="ARBA" id="ARBA00004167"/>
    </source>
</evidence>
<gene>
    <name evidence="9" type="ORF">L195_g016755</name>
</gene>
<evidence type="ECO:0000256" key="5">
    <source>
        <dbReference type="ARBA" id="ARBA00022989"/>
    </source>
</evidence>
<dbReference type="EMBL" id="ASHM01011659">
    <property type="protein sequence ID" value="PNX93600.1"/>
    <property type="molecule type" value="Genomic_DNA"/>
</dbReference>
<protein>
    <submittedName>
        <fullName evidence="9">Protein trichome birefringence-like 4</fullName>
    </submittedName>
</protein>
<dbReference type="PANTHER" id="PTHR32285">
    <property type="entry name" value="PROTEIN TRICHOME BIREFRINGENCE-LIKE 9-RELATED"/>
    <property type="match status" value="1"/>
</dbReference>
<evidence type="ECO:0000313" key="9">
    <source>
        <dbReference type="EMBL" id="PNX93600.1"/>
    </source>
</evidence>
<dbReference type="InterPro" id="IPR025846">
    <property type="entry name" value="TBL_N"/>
</dbReference>
<keyword evidence="4" id="KW-0735">Signal-anchor</keyword>
<keyword evidence="6" id="KW-0472">Membrane</keyword>
<evidence type="ECO:0000313" key="10">
    <source>
        <dbReference type="Proteomes" id="UP000236291"/>
    </source>
</evidence>
<dbReference type="STRING" id="57577.A0A2K3MS06"/>
<evidence type="ECO:0000256" key="6">
    <source>
        <dbReference type="ARBA" id="ARBA00023136"/>
    </source>
</evidence>
<reference evidence="9 10" key="2">
    <citation type="journal article" date="2017" name="Front. Plant Sci.">
        <title>Gene Classification and Mining of Molecular Markers Useful in Red Clover (Trifolium pratense) Breeding.</title>
        <authorList>
            <person name="Istvanek J."/>
            <person name="Dluhosova J."/>
            <person name="Dluhos P."/>
            <person name="Patkova L."/>
            <person name="Nedelnik J."/>
            <person name="Repkova J."/>
        </authorList>
    </citation>
    <scope>NUCLEOTIDE SEQUENCE [LARGE SCALE GENOMIC DNA]</scope>
    <source>
        <strain evidence="10">cv. Tatra</strain>
        <tissue evidence="9">Young leaves</tissue>
    </source>
</reference>
<evidence type="ECO:0000256" key="2">
    <source>
        <dbReference type="ARBA" id="ARBA00007727"/>
    </source>
</evidence>
<evidence type="ECO:0000259" key="8">
    <source>
        <dbReference type="Pfam" id="PF14416"/>
    </source>
</evidence>
<feature type="domain" description="Trichome birefringence-like C-terminal" evidence="7">
    <location>
        <begin position="167"/>
        <end position="451"/>
    </location>
</feature>
<evidence type="ECO:0000256" key="3">
    <source>
        <dbReference type="ARBA" id="ARBA00022692"/>
    </source>
</evidence>
<feature type="domain" description="Trichome birefringence-like N-terminal" evidence="8">
    <location>
        <begin position="113"/>
        <end position="166"/>
    </location>
</feature>
<evidence type="ECO:0000256" key="4">
    <source>
        <dbReference type="ARBA" id="ARBA00022968"/>
    </source>
</evidence>
<dbReference type="InterPro" id="IPR029962">
    <property type="entry name" value="TBL"/>
</dbReference>
<dbReference type="AlphaFoldDB" id="A0A2K3MS06"/>
<dbReference type="InterPro" id="IPR026057">
    <property type="entry name" value="TBL_C"/>
</dbReference>
<accession>A0A2K3MS06</accession>
<organism evidence="9 10">
    <name type="scientific">Trifolium pratense</name>
    <name type="common">Red clover</name>
    <dbReference type="NCBI Taxonomy" id="57577"/>
    <lineage>
        <taxon>Eukaryota</taxon>
        <taxon>Viridiplantae</taxon>
        <taxon>Streptophyta</taxon>
        <taxon>Embryophyta</taxon>
        <taxon>Tracheophyta</taxon>
        <taxon>Spermatophyta</taxon>
        <taxon>Magnoliopsida</taxon>
        <taxon>eudicotyledons</taxon>
        <taxon>Gunneridae</taxon>
        <taxon>Pentapetalae</taxon>
        <taxon>rosids</taxon>
        <taxon>fabids</taxon>
        <taxon>Fabales</taxon>
        <taxon>Fabaceae</taxon>
        <taxon>Papilionoideae</taxon>
        <taxon>50 kb inversion clade</taxon>
        <taxon>NPAAA clade</taxon>
        <taxon>Hologalegina</taxon>
        <taxon>IRL clade</taxon>
        <taxon>Trifolieae</taxon>
        <taxon>Trifolium</taxon>
    </lineage>
</organism>
<keyword evidence="3" id="KW-0812">Transmembrane</keyword>
<dbReference type="GO" id="GO:0005794">
    <property type="term" value="C:Golgi apparatus"/>
    <property type="evidence" value="ECO:0007669"/>
    <property type="project" value="TreeGrafter"/>
</dbReference>
<proteinExistence type="inferred from homology"/>
<evidence type="ECO:0000259" key="7">
    <source>
        <dbReference type="Pfam" id="PF13839"/>
    </source>
</evidence>
<dbReference type="PANTHER" id="PTHR32285:SF241">
    <property type="entry name" value="PROTEIN TRICHOME BIREFRINGENCE-LIKE 4"/>
    <property type="match status" value="1"/>
</dbReference>
<reference evidence="9 10" key="1">
    <citation type="journal article" date="2014" name="Am. J. Bot.">
        <title>Genome assembly and annotation for red clover (Trifolium pratense; Fabaceae).</title>
        <authorList>
            <person name="Istvanek J."/>
            <person name="Jaros M."/>
            <person name="Krenek A."/>
            <person name="Repkova J."/>
        </authorList>
    </citation>
    <scope>NUCLEOTIDE SEQUENCE [LARGE SCALE GENOMIC DNA]</scope>
    <source>
        <strain evidence="10">cv. Tatra</strain>
        <tissue evidence="9">Young leaves</tissue>
    </source>
</reference>
<comment type="similarity">
    <text evidence="2">Belongs to the PC-esterase family. TBL subfamily.</text>
</comment>
<dbReference type="Pfam" id="PF14416">
    <property type="entry name" value="PMR5N"/>
    <property type="match status" value="1"/>
</dbReference>
<comment type="caution">
    <text evidence="9">The sequence shown here is derived from an EMBL/GenBank/DDBJ whole genome shotgun (WGS) entry which is preliminary data.</text>
</comment>
<dbReference type="Pfam" id="PF13839">
    <property type="entry name" value="PC-Esterase"/>
    <property type="match status" value="1"/>
</dbReference>
<keyword evidence="5" id="KW-1133">Transmembrane helix</keyword>
<dbReference type="GO" id="GO:0016020">
    <property type="term" value="C:membrane"/>
    <property type="evidence" value="ECO:0007669"/>
    <property type="project" value="UniProtKB-SubCell"/>
</dbReference>
<dbReference type="Proteomes" id="UP000236291">
    <property type="component" value="Unassembled WGS sequence"/>
</dbReference>
<dbReference type="GO" id="GO:0016413">
    <property type="term" value="F:O-acetyltransferase activity"/>
    <property type="evidence" value="ECO:0007669"/>
    <property type="project" value="InterPro"/>
</dbReference>